<dbReference type="EMBL" id="JAAAIM010000054">
    <property type="protein sequence ID" value="KAG0296560.1"/>
    <property type="molecule type" value="Genomic_DNA"/>
</dbReference>
<evidence type="ECO:0000256" key="1">
    <source>
        <dbReference type="SAM" id="MobiDB-lite"/>
    </source>
</evidence>
<feature type="region of interest" description="Disordered" evidence="1">
    <location>
        <begin position="784"/>
        <end position="811"/>
    </location>
</feature>
<feature type="region of interest" description="Disordered" evidence="1">
    <location>
        <begin position="242"/>
        <end position="264"/>
    </location>
</feature>
<feature type="region of interest" description="Disordered" evidence="1">
    <location>
        <begin position="868"/>
        <end position="934"/>
    </location>
</feature>
<sequence>MPGKPMSSLIKISFQEDGRKQERIFEFAPHVTCRHAVEQVSAAFAVPEDWTMALYSKKHAGWIHDSILLMNIVFKGHKTLEMRTKTPSYFEAQYSAILEPSKTSLRDSAILRGPTSPIDPHRLFNFFRTSDDQFVSRFQKGCIYLSIIILNSDNKILLGPSGVPPTVMVSSIGGLANYYSFDTDSSDFAWMVKTTLDWASDYPSISYQDPCATPEPRIVSQLVGSATSSVLSPPLSRISLSGTNRGSGKNLKNMSGVGSRSNMSSISVDRSSVISDGGNQQLVYDYVDRRKDCRRENRLRQDYVDAVDQLQRKLGIPPIDMLFDKVIELTQVGAKSVMAIQYVKDENKNHISPELMHAGSFRWRSIDSISGSIYTRNEEIWSQLTSYHDNIRVTRPTSGLYIGLYYTESTMSGLQILVPKQRRTFIPIVKLRDNTTIAEQEWDWLKSTTSMDLNQLAKACAVSKDDPMHHLKVEFAHSTAKLSRLTQLKWNPSDMYTQDTMRVVYQNIGDVGNNNSLPPTPEEMLTSDDPHPSIIEPPSTPSAARKSVAAMDVDPIWNNPPLEREDTSTIRVIMFIKPTRHATQPQEHYNKNLFEMSSFPIFDTLHHSIYNAATYLPLRRSMLNLTNEIVELEQEMEQELEMELELELGSGRRTRGRRTSNAIKLDESDLIGSLLIDELGIKGESPHPLHAHQHPRHRSSFIGDDTINRRTAASRRSSTHSIREVVERSVPSASSVISLASTLSSSSTESPSLVPESDDVSSLLPGGADKIVSDISLFRSEMFKRRGSRTDSDEGHAMTGSLGRKSQDGPMSFMDMLQDFDPVPCREALGGGEHSNGTSITSLQSLNGDSISNGHNFYIPHGQGPLDENVVVGGGRPMSFGRHSRGDSRQLNPLPYSPKHRRTQSHVQSIDLPPLSNYSSPRNPRSRTTSHSSVYKNRYLTHINFPHYSPHYQHHTASSNSNTLGTYPHQQHGGERGVLSPTGTTASVRAAELEDLERQQDDLQEQWRMASWTRQMNEWDHARMLKGQQELLGISIGLGLDPSSPSPVQSTAFTSFGAMSATPLPMPLPIPSPVPSP</sequence>
<reference evidence="2 3" key="1">
    <citation type="journal article" date="2020" name="Fungal Divers.">
        <title>Resolving the Mortierellaceae phylogeny through synthesis of multi-gene phylogenetics and phylogenomics.</title>
        <authorList>
            <person name="Vandepol N."/>
            <person name="Liber J."/>
            <person name="Desiro A."/>
            <person name="Na H."/>
            <person name="Kennedy M."/>
            <person name="Barry K."/>
            <person name="Grigoriev I.V."/>
            <person name="Miller A.N."/>
            <person name="O'Donnell K."/>
            <person name="Stajich J.E."/>
            <person name="Bonito G."/>
        </authorList>
    </citation>
    <scope>NUCLEOTIDE SEQUENCE [LARGE SCALE GENOMIC DNA]</scope>
    <source>
        <strain evidence="2 3">AD045</strain>
    </source>
</reference>
<organism evidence="2 3">
    <name type="scientific">Linnemannia gamsii</name>
    <dbReference type="NCBI Taxonomy" id="64522"/>
    <lineage>
        <taxon>Eukaryota</taxon>
        <taxon>Fungi</taxon>
        <taxon>Fungi incertae sedis</taxon>
        <taxon>Mucoromycota</taxon>
        <taxon>Mortierellomycotina</taxon>
        <taxon>Mortierellomycetes</taxon>
        <taxon>Mortierellales</taxon>
        <taxon>Mortierellaceae</taxon>
        <taxon>Linnemannia</taxon>
    </lineage>
</organism>
<keyword evidence="3" id="KW-1185">Reference proteome</keyword>
<name>A0ABQ7KEI3_9FUNG</name>
<gene>
    <name evidence="2" type="primary">ANKFN1</name>
    <name evidence="2" type="ORF">BGZ96_009139</name>
</gene>
<protein>
    <submittedName>
        <fullName evidence="2">Ankyrin-repeat and fibronectin type III domain-containing 1</fullName>
    </submittedName>
</protein>
<evidence type="ECO:0000313" key="3">
    <source>
        <dbReference type="Proteomes" id="UP001194696"/>
    </source>
</evidence>
<feature type="compositionally biased region" description="Low complexity" evidence="1">
    <location>
        <begin position="742"/>
        <end position="755"/>
    </location>
</feature>
<feature type="compositionally biased region" description="Low complexity" evidence="1">
    <location>
        <begin position="912"/>
        <end position="933"/>
    </location>
</feature>
<accession>A0ABQ7KEI3</accession>
<dbReference type="Proteomes" id="UP001194696">
    <property type="component" value="Unassembled WGS sequence"/>
</dbReference>
<feature type="region of interest" description="Disordered" evidence="1">
    <location>
        <begin position="742"/>
        <end position="765"/>
    </location>
</feature>
<evidence type="ECO:0000313" key="2">
    <source>
        <dbReference type="EMBL" id="KAG0296560.1"/>
    </source>
</evidence>
<proteinExistence type="predicted"/>
<feature type="compositionally biased region" description="Low complexity" evidence="1">
    <location>
        <begin position="709"/>
        <end position="720"/>
    </location>
</feature>
<feature type="region of interest" description="Disordered" evidence="1">
    <location>
        <begin position="685"/>
        <end position="726"/>
    </location>
</feature>
<feature type="compositionally biased region" description="Basic residues" evidence="1">
    <location>
        <begin position="689"/>
        <end position="699"/>
    </location>
</feature>
<comment type="caution">
    <text evidence="2">The sequence shown here is derived from an EMBL/GenBank/DDBJ whole genome shotgun (WGS) entry which is preliminary data.</text>
</comment>
<feature type="compositionally biased region" description="Polar residues" evidence="1">
    <location>
        <begin position="242"/>
        <end position="258"/>
    </location>
</feature>
<feature type="compositionally biased region" description="Basic and acidic residues" evidence="1">
    <location>
        <begin position="784"/>
        <end position="796"/>
    </location>
</feature>